<keyword evidence="2" id="KW-1185">Reference proteome</keyword>
<name>A0ACB8U7A1_9APHY</name>
<sequence length="166" mass="18263">MVRPTLRLSQSLRPRRAPQSHPRQARFASTNPSTEAAQKKAQDALASAQKYAGQAAETAQKLLGPVGEKAGKFLGAYQQPIVYNFQVAREFLKQIYVAERLQPPSLSTVRSVYSTLWANATSPAYLRELVSSGAYLKVGVYAVEAYGIFKIGEIIGRRNLVGYSLE</sequence>
<organism evidence="1 2">
    <name type="scientific">Irpex rosettiformis</name>
    <dbReference type="NCBI Taxonomy" id="378272"/>
    <lineage>
        <taxon>Eukaryota</taxon>
        <taxon>Fungi</taxon>
        <taxon>Dikarya</taxon>
        <taxon>Basidiomycota</taxon>
        <taxon>Agaricomycotina</taxon>
        <taxon>Agaricomycetes</taxon>
        <taxon>Polyporales</taxon>
        <taxon>Irpicaceae</taxon>
        <taxon>Irpex</taxon>
    </lineage>
</organism>
<reference evidence="1" key="1">
    <citation type="journal article" date="2021" name="Environ. Microbiol.">
        <title>Gene family expansions and transcriptome signatures uncover fungal adaptations to wood decay.</title>
        <authorList>
            <person name="Hage H."/>
            <person name="Miyauchi S."/>
            <person name="Viragh M."/>
            <person name="Drula E."/>
            <person name="Min B."/>
            <person name="Chaduli D."/>
            <person name="Navarro D."/>
            <person name="Favel A."/>
            <person name="Norest M."/>
            <person name="Lesage-Meessen L."/>
            <person name="Balint B."/>
            <person name="Merenyi Z."/>
            <person name="de Eugenio L."/>
            <person name="Morin E."/>
            <person name="Martinez A.T."/>
            <person name="Baldrian P."/>
            <person name="Stursova M."/>
            <person name="Martinez M.J."/>
            <person name="Novotny C."/>
            <person name="Magnuson J.K."/>
            <person name="Spatafora J.W."/>
            <person name="Maurice S."/>
            <person name="Pangilinan J."/>
            <person name="Andreopoulos W."/>
            <person name="LaButti K."/>
            <person name="Hundley H."/>
            <person name="Na H."/>
            <person name="Kuo A."/>
            <person name="Barry K."/>
            <person name="Lipzen A."/>
            <person name="Henrissat B."/>
            <person name="Riley R."/>
            <person name="Ahrendt S."/>
            <person name="Nagy L.G."/>
            <person name="Grigoriev I.V."/>
            <person name="Martin F."/>
            <person name="Rosso M.N."/>
        </authorList>
    </citation>
    <scope>NUCLEOTIDE SEQUENCE</scope>
    <source>
        <strain evidence="1">CBS 384.51</strain>
    </source>
</reference>
<evidence type="ECO:0000313" key="1">
    <source>
        <dbReference type="EMBL" id="KAI0090198.1"/>
    </source>
</evidence>
<dbReference type="EMBL" id="MU274908">
    <property type="protein sequence ID" value="KAI0090198.1"/>
    <property type="molecule type" value="Genomic_DNA"/>
</dbReference>
<evidence type="ECO:0000313" key="2">
    <source>
        <dbReference type="Proteomes" id="UP001055072"/>
    </source>
</evidence>
<protein>
    <submittedName>
        <fullName evidence="1">Mitochondrial ATP synthase g subunit-domain-containing protein</fullName>
    </submittedName>
</protein>
<accession>A0ACB8U7A1</accession>
<comment type="caution">
    <text evidence="1">The sequence shown here is derived from an EMBL/GenBank/DDBJ whole genome shotgun (WGS) entry which is preliminary data.</text>
</comment>
<proteinExistence type="predicted"/>
<dbReference type="Proteomes" id="UP001055072">
    <property type="component" value="Unassembled WGS sequence"/>
</dbReference>
<gene>
    <name evidence="1" type="ORF">BDY19DRAFT_887851</name>
</gene>